<dbReference type="SMART" id="SM00283">
    <property type="entry name" value="MA"/>
    <property type="match status" value="1"/>
</dbReference>
<evidence type="ECO:0000256" key="4">
    <source>
        <dbReference type="SAM" id="MobiDB-lite"/>
    </source>
</evidence>
<sequence length="726" mass="78333">MKTTLTLKTKQLLLSMGGVMVLAVVVLGLLLYGNRQTQAVIQDQLEQQAREGAARIAEGVYNMVRTQDQLLRVKLQGDLSVARDQLLRVGKPKLSGETVSWKAVNQFTKESKEVTLPKLLAGDTWLGQESAPASEVPVVDPVKKLIGGTCTIFQRLNSEGDMLRVATNVLGSDGRRAIGTYIPAKNPDGTPNPVISTVMSGKTYTGRAFVVNAWYITAYEPILDTDGKAIIGMLYVGIPMESVKELRESIYNIPVGKTGYVYVVGGTGNHKGHYIISYKGKRDGENIWDAKDSEGRPFVHDIVEKGMAAKNGQCNFVYYPWKNQGETTARMKVAAVTYYEPWDWVIGAGTYLDELQESVTSLTQQNRKFLYWQIVLMVIVLGASLITAWLITSRMSGDLKRISVGLSEATDEVTSASSQVSSASQTLAQGASEQAASIEEASASLEEMSAMTNQNASNAQQANVLMEKTRSVVQQANDAMQALIDSMKEISHASEETSKIIKTIDEIAFQTNLLALNAAVEAARAGEAGAGFAVVADEVRNLAMRAAQAAKSTAELIEETVKKVKTGSAIVSKTNAAFSEVADSTGKASELIGEIAEASKEQAQGIGQVNSSVSEMDKVIQNTAATAEETASASEELSAQAEHMKAMVRELLRLILGTKTTTVGSSISSHPTTDRGKTPTSRSQRKPSLPTGSGKAKSKALAPLRHKQEVHPEELIPFDEDELKKF</sequence>
<evidence type="ECO:0000256" key="5">
    <source>
        <dbReference type="SAM" id="Phobius"/>
    </source>
</evidence>
<dbReference type="GO" id="GO:0006935">
    <property type="term" value="P:chemotaxis"/>
    <property type="evidence" value="ECO:0007669"/>
    <property type="project" value="UniProtKB-KW"/>
</dbReference>
<keyword evidence="5" id="KW-0812">Transmembrane</keyword>
<keyword evidence="5" id="KW-1133">Transmembrane helix</keyword>
<dbReference type="Gene3D" id="1.10.287.950">
    <property type="entry name" value="Methyl-accepting chemotaxis protein"/>
    <property type="match status" value="1"/>
</dbReference>
<reference evidence="7" key="1">
    <citation type="journal article" date="2020" name="mSystems">
        <title>Genome- and Community-Level Interaction Insights into Carbon Utilization and Element Cycling Functions of Hydrothermarchaeota in Hydrothermal Sediment.</title>
        <authorList>
            <person name="Zhou Z."/>
            <person name="Liu Y."/>
            <person name="Xu W."/>
            <person name="Pan J."/>
            <person name="Luo Z.H."/>
            <person name="Li M."/>
        </authorList>
    </citation>
    <scope>NUCLEOTIDE SEQUENCE [LARGE SCALE GENOMIC DNA]</scope>
    <source>
        <strain evidence="7">SpSt-477</strain>
    </source>
</reference>
<protein>
    <submittedName>
        <fullName evidence="7">Methyl-accepting chemotaxis protein</fullName>
    </submittedName>
</protein>
<feature type="domain" description="Methyl-accepting transducer" evidence="6">
    <location>
        <begin position="409"/>
        <end position="638"/>
    </location>
</feature>
<proteinExistence type="inferred from homology"/>
<dbReference type="InterPro" id="IPR051310">
    <property type="entry name" value="MCP_chemotaxis"/>
</dbReference>
<dbReference type="AlphaFoldDB" id="A0A7C4RTM5"/>
<dbReference type="InterPro" id="IPR029151">
    <property type="entry name" value="Sensor-like_sf"/>
</dbReference>
<feature type="compositionally biased region" description="Polar residues" evidence="4">
    <location>
        <begin position="662"/>
        <end position="671"/>
    </location>
</feature>
<dbReference type="InterPro" id="IPR033462">
    <property type="entry name" value="Cache_3-Cache_2"/>
</dbReference>
<keyword evidence="1" id="KW-0145">Chemotaxis</keyword>
<feature type="transmembrane region" description="Helical" evidence="5">
    <location>
        <begin position="369"/>
        <end position="391"/>
    </location>
</feature>
<dbReference type="SUPFAM" id="SSF103190">
    <property type="entry name" value="Sensory domain-like"/>
    <property type="match status" value="1"/>
</dbReference>
<evidence type="ECO:0000256" key="3">
    <source>
        <dbReference type="PROSITE-ProRule" id="PRU00284"/>
    </source>
</evidence>
<feature type="compositionally biased region" description="Acidic residues" evidence="4">
    <location>
        <begin position="716"/>
        <end position="726"/>
    </location>
</feature>
<dbReference type="PANTHER" id="PTHR43531:SF11">
    <property type="entry name" value="METHYL-ACCEPTING CHEMOTAXIS PROTEIN 3"/>
    <property type="match status" value="1"/>
</dbReference>
<comment type="similarity">
    <text evidence="2">Belongs to the methyl-accepting chemotaxis (MCP) protein family.</text>
</comment>
<dbReference type="Gene3D" id="3.30.450.20">
    <property type="entry name" value="PAS domain"/>
    <property type="match status" value="1"/>
</dbReference>
<dbReference type="Pfam" id="PF17201">
    <property type="entry name" value="Cache_3-Cache_2"/>
    <property type="match status" value="1"/>
</dbReference>
<keyword evidence="5" id="KW-0472">Membrane</keyword>
<dbReference type="SUPFAM" id="SSF58104">
    <property type="entry name" value="Methyl-accepting chemotaxis protein (MCP) signaling domain"/>
    <property type="match status" value="1"/>
</dbReference>
<organism evidence="7">
    <name type="scientific">Desulfatirhabdium butyrativorans</name>
    <dbReference type="NCBI Taxonomy" id="340467"/>
    <lineage>
        <taxon>Bacteria</taxon>
        <taxon>Pseudomonadati</taxon>
        <taxon>Thermodesulfobacteriota</taxon>
        <taxon>Desulfobacteria</taxon>
        <taxon>Desulfobacterales</taxon>
        <taxon>Desulfatirhabdiaceae</taxon>
        <taxon>Desulfatirhabdium</taxon>
    </lineage>
</organism>
<dbReference type="GO" id="GO:0016020">
    <property type="term" value="C:membrane"/>
    <property type="evidence" value="ECO:0007669"/>
    <property type="project" value="InterPro"/>
</dbReference>
<dbReference type="GO" id="GO:0007165">
    <property type="term" value="P:signal transduction"/>
    <property type="evidence" value="ECO:0007669"/>
    <property type="project" value="UniProtKB-KW"/>
</dbReference>
<feature type="region of interest" description="Disordered" evidence="4">
    <location>
        <begin position="662"/>
        <end position="726"/>
    </location>
</feature>
<dbReference type="Pfam" id="PF00015">
    <property type="entry name" value="MCPsignal"/>
    <property type="match status" value="1"/>
</dbReference>
<evidence type="ECO:0000256" key="2">
    <source>
        <dbReference type="ARBA" id="ARBA00029447"/>
    </source>
</evidence>
<dbReference type="InterPro" id="IPR004089">
    <property type="entry name" value="MCPsignal_dom"/>
</dbReference>
<evidence type="ECO:0000313" key="7">
    <source>
        <dbReference type="EMBL" id="HGU33763.1"/>
    </source>
</evidence>
<evidence type="ECO:0000256" key="1">
    <source>
        <dbReference type="ARBA" id="ARBA00022500"/>
    </source>
</evidence>
<feature type="transmembrane region" description="Helical" evidence="5">
    <location>
        <begin position="12"/>
        <end position="32"/>
    </location>
</feature>
<name>A0A7C4RTM5_9BACT</name>
<keyword evidence="3" id="KW-0807">Transducer</keyword>
<evidence type="ECO:0000259" key="6">
    <source>
        <dbReference type="PROSITE" id="PS50111"/>
    </source>
</evidence>
<gene>
    <name evidence="7" type="ORF">ENS29_13050</name>
</gene>
<accession>A0A7C4RTM5</accession>
<dbReference type="PANTHER" id="PTHR43531">
    <property type="entry name" value="PROTEIN ICFG"/>
    <property type="match status" value="1"/>
</dbReference>
<comment type="caution">
    <text evidence="7">The sequence shown here is derived from an EMBL/GenBank/DDBJ whole genome shotgun (WGS) entry which is preliminary data.</text>
</comment>
<dbReference type="EMBL" id="DSUH01000300">
    <property type="protein sequence ID" value="HGU33763.1"/>
    <property type="molecule type" value="Genomic_DNA"/>
</dbReference>
<dbReference type="PROSITE" id="PS50111">
    <property type="entry name" value="CHEMOTAXIS_TRANSDUC_2"/>
    <property type="match status" value="1"/>
</dbReference>